<protein>
    <submittedName>
        <fullName evidence="3">Uncharacterized protein</fullName>
    </submittedName>
</protein>
<dbReference type="EMBL" id="JADBDZ010000001">
    <property type="protein sequence ID" value="MBE1530992.1"/>
    <property type="molecule type" value="Genomic_DNA"/>
</dbReference>
<reference evidence="3 4" key="1">
    <citation type="submission" date="2020-10" db="EMBL/GenBank/DDBJ databases">
        <title>Sequencing the genomes of 1000 actinobacteria strains.</title>
        <authorList>
            <person name="Klenk H.-P."/>
        </authorList>
    </citation>
    <scope>NUCLEOTIDE SEQUENCE [LARGE SCALE GENOMIC DNA]</scope>
    <source>
        <strain evidence="3 4">DSM 46744</strain>
    </source>
</reference>
<evidence type="ECO:0000256" key="2">
    <source>
        <dbReference type="SAM" id="SignalP"/>
    </source>
</evidence>
<keyword evidence="4" id="KW-1185">Reference proteome</keyword>
<evidence type="ECO:0000256" key="1">
    <source>
        <dbReference type="SAM" id="MobiDB-lite"/>
    </source>
</evidence>
<evidence type="ECO:0000313" key="3">
    <source>
        <dbReference type="EMBL" id="MBE1530992.1"/>
    </source>
</evidence>
<dbReference type="PRINTS" id="PR01217">
    <property type="entry name" value="PRICHEXTENSN"/>
</dbReference>
<feature type="region of interest" description="Disordered" evidence="1">
    <location>
        <begin position="331"/>
        <end position="368"/>
    </location>
</feature>
<dbReference type="RefSeq" id="WP_192757929.1">
    <property type="nucleotide sequence ID" value="NZ_JADBDZ010000001.1"/>
</dbReference>
<feature type="chain" id="PRO_5046501443" evidence="2">
    <location>
        <begin position="31"/>
        <end position="368"/>
    </location>
</feature>
<name>A0ABR9JKC5_9ACTN</name>
<proteinExistence type="predicted"/>
<dbReference type="Proteomes" id="UP000627838">
    <property type="component" value="Unassembled WGS sequence"/>
</dbReference>
<keyword evidence="2" id="KW-0732">Signal</keyword>
<gene>
    <name evidence="3" type="ORF">H4W34_000825</name>
</gene>
<organism evidence="3 4">
    <name type="scientific">Actinomadura algeriensis</name>
    <dbReference type="NCBI Taxonomy" id="1679523"/>
    <lineage>
        <taxon>Bacteria</taxon>
        <taxon>Bacillati</taxon>
        <taxon>Actinomycetota</taxon>
        <taxon>Actinomycetes</taxon>
        <taxon>Streptosporangiales</taxon>
        <taxon>Thermomonosporaceae</taxon>
        <taxon>Actinomadura</taxon>
    </lineage>
</organism>
<accession>A0ABR9JKC5</accession>
<sequence length="368" mass="36078">MRSRSTGGVLLAGVGAAAVLSVSGAAPATAEPTPSPSSSDTTPPPTDTPTPTPPPDTSTPTPDPTPTPTPTDPPTDPPTPTPTPTPTDTTPPPTDTPTPTPTTPTPTDPGEPSGPKRLAVELSATATTVRPGGSISVTAHYWALGATAKGAALHVTAPGATVRPAKRSIGTLGSAGGNATVTVSVPGDADPRAIRVTATVSAPGVKAASRSFSLVVTDPSGGVPADLAGLASGTLPPVTAPPGALNGLPSSVPGLLGDIQAPQIALPPVSSPQVAPLSDAVVPMSSLRALPGDASPIEELGALQAGVLAALGSAVTLALLRLRLARRAGPPPGRVYGRTYGPVDGRGRPSKHGVRVALLPAEPPRPRA</sequence>
<comment type="caution">
    <text evidence="3">The sequence shown here is derived from an EMBL/GenBank/DDBJ whole genome shotgun (WGS) entry which is preliminary data.</text>
</comment>
<evidence type="ECO:0000313" key="4">
    <source>
        <dbReference type="Proteomes" id="UP000627838"/>
    </source>
</evidence>
<feature type="signal peptide" evidence="2">
    <location>
        <begin position="1"/>
        <end position="30"/>
    </location>
</feature>
<feature type="region of interest" description="Disordered" evidence="1">
    <location>
        <begin position="24"/>
        <end position="116"/>
    </location>
</feature>
<feature type="compositionally biased region" description="Pro residues" evidence="1">
    <location>
        <begin position="42"/>
        <end position="109"/>
    </location>
</feature>